<organism evidence="6 7">
    <name type="scientific">Spirochaeta lutea</name>
    <dbReference type="NCBI Taxonomy" id="1480694"/>
    <lineage>
        <taxon>Bacteria</taxon>
        <taxon>Pseudomonadati</taxon>
        <taxon>Spirochaetota</taxon>
        <taxon>Spirochaetia</taxon>
        <taxon>Spirochaetales</taxon>
        <taxon>Spirochaetaceae</taxon>
        <taxon>Spirochaeta</taxon>
    </lineage>
</organism>
<feature type="binding site" evidence="4">
    <location>
        <position position="11"/>
    </location>
    <ligand>
        <name>Mg(2+)</name>
        <dbReference type="ChEBI" id="CHEBI:18420"/>
    </ligand>
</feature>
<dbReference type="GO" id="GO:0005975">
    <property type="term" value="P:carbohydrate metabolic process"/>
    <property type="evidence" value="ECO:0007669"/>
    <property type="project" value="InterPro"/>
</dbReference>
<dbReference type="GO" id="GO:0008801">
    <property type="term" value="F:beta-phosphoglucomutase activity"/>
    <property type="evidence" value="ECO:0007669"/>
    <property type="project" value="InterPro"/>
</dbReference>
<comment type="caution">
    <text evidence="6">The sequence shown here is derived from an EMBL/GenBank/DDBJ whole genome shotgun (WGS) entry which is preliminary data.</text>
</comment>
<keyword evidence="4" id="KW-0479">Metal-binding</keyword>
<feature type="binding site" evidence="3">
    <location>
        <begin position="11"/>
        <end position="13"/>
    </location>
    <ligand>
        <name>substrate</name>
    </ligand>
</feature>
<feature type="binding site" evidence="3">
    <location>
        <position position="78"/>
    </location>
    <ligand>
        <name>substrate</name>
    </ligand>
</feature>
<feature type="active site" description="Proton donor/acceptor" evidence="2">
    <location>
        <position position="13"/>
    </location>
</feature>
<dbReference type="NCBIfam" id="TIGR02009">
    <property type="entry name" value="PGMB-YQAB-SF"/>
    <property type="match status" value="1"/>
</dbReference>
<feature type="binding site" evidence="4">
    <location>
        <position position="13"/>
    </location>
    <ligand>
        <name>Mg(2+)</name>
        <dbReference type="ChEBI" id="CHEBI:18420"/>
    </ligand>
</feature>
<feature type="site" description="Important for catalytic activity and assists the phosphoryl transfer reaction to Asp8 by balancing charge and orienting the reacting groups" evidence="5">
    <location>
        <position position="116"/>
    </location>
</feature>
<feature type="site" description="Important for catalytic activity and assists the phosphoryl transfer reaction to Asp8 by balancing charge and orienting the reacting groups" evidence="5">
    <location>
        <position position="147"/>
    </location>
</feature>
<gene>
    <name evidence="6" type="ORF">DC28_03330</name>
</gene>
<evidence type="ECO:0000256" key="1">
    <source>
        <dbReference type="ARBA" id="ARBA00006171"/>
    </source>
</evidence>
<dbReference type="InterPro" id="IPR036412">
    <property type="entry name" value="HAD-like_sf"/>
</dbReference>
<dbReference type="InterPro" id="IPR051806">
    <property type="entry name" value="HAD-like_SPP"/>
</dbReference>
<dbReference type="InterPro" id="IPR010972">
    <property type="entry name" value="Beta-PGM"/>
</dbReference>
<dbReference type="InterPro" id="IPR010976">
    <property type="entry name" value="B-phosphoglucomutase_hydrolase"/>
</dbReference>
<feature type="active site" description="Nucleophile" evidence="2">
    <location>
        <position position="11"/>
    </location>
</feature>
<dbReference type="eggNOG" id="COG0637">
    <property type="taxonomic scope" value="Bacteria"/>
</dbReference>
<feature type="binding site" evidence="3">
    <location>
        <begin position="116"/>
        <end position="120"/>
    </location>
    <ligand>
        <name>substrate</name>
    </ligand>
</feature>
<dbReference type="PRINTS" id="PR00413">
    <property type="entry name" value="HADHALOGNASE"/>
</dbReference>
<evidence type="ECO:0000256" key="5">
    <source>
        <dbReference type="PIRSR" id="PIRSR610972-4"/>
    </source>
</evidence>
<protein>
    <submittedName>
        <fullName evidence="6">Beta-phosphoglucomutase</fullName>
    </submittedName>
</protein>
<dbReference type="GO" id="GO:0000287">
    <property type="term" value="F:magnesium ion binding"/>
    <property type="evidence" value="ECO:0007669"/>
    <property type="project" value="InterPro"/>
</dbReference>
<dbReference type="SFLD" id="SFLDG01129">
    <property type="entry name" value="C1.5:_HAD__Beta-PGM__Phosphata"/>
    <property type="match status" value="1"/>
</dbReference>
<dbReference type="GO" id="GO:0050308">
    <property type="term" value="F:sugar-phosphatase activity"/>
    <property type="evidence" value="ECO:0007669"/>
    <property type="project" value="TreeGrafter"/>
</dbReference>
<keyword evidence="4" id="KW-0460">Magnesium</keyword>
<dbReference type="PANTHER" id="PTHR43481">
    <property type="entry name" value="FRUCTOSE-1-PHOSPHATE PHOSPHATASE"/>
    <property type="match status" value="1"/>
</dbReference>
<dbReference type="RefSeq" id="WP_037545860.1">
    <property type="nucleotide sequence ID" value="NZ_JNUP01000024.1"/>
</dbReference>
<dbReference type="InterPro" id="IPR006439">
    <property type="entry name" value="HAD-SF_hydro_IA"/>
</dbReference>
<dbReference type="SUPFAM" id="SSF56784">
    <property type="entry name" value="HAD-like"/>
    <property type="match status" value="1"/>
</dbReference>
<comment type="cofactor">
    <cofactor evidence="4">
        <name>Mg(2+)</name>
        <dbReference type="ChEBI" id="CHEBI:18420"/>
    </cofactor>
    <text evidence="4">Binds 2 magnesium ions per subunit.</text>
</comment>
<name>A0A098R023_9SPIO</name>
<evidence type="ECO:0000313" key="6">
    <source>
        <dbReference type="EMBL" id="KGE73490.1"/>
    </source>
</evidence>
<dbReference type="AlphaFoldDB" id="A0A098R023"/>
<evidence type="ECO:0000256" key="4">
    <source>
        <dbReference type="PIRSR" id="PIRSR610972-3"/>
    </source>
</evidence>
<evidence type="ECO:0000313" key="7">
    <source>
        <dbReference type="Proteomes" id="UP000029692"/>
    </source>
</evidence>
<feature type="binding site" evidence="3">
    <location>
        <position position="27"/>
    </location>
    <ligand>
        <name>substrate</name>
    </ligand>
</feature>
<dbReference type="Gene3D" id="1.10.150.240">
    <property type="entry name" value="Putative phosphatase, domain 2"/>
    <property type="match status" value="1"/>
</dbReference>
<sequence length="213" mass="23086">MLESMKGALFDLDGVLVDTARYHYRAWKRLAAALGFDFTPEQNEELKGISRRDSLERLLAIGGVSLSENEKLLWLERKNSWYLEYIDTMGPGEVLPGAAEFLGRLKGRGIKIALGSASKNAPRIIQRIGLLSVFDGIIDGTKTSRSKPDPEVFLLGSRAIGVAPRDCIVFEDAAAGVQAGRAAGMRVVGIGSPGILTEADMVVPGLSELVWDR</sequence>
<evidence type="ECO:0000256" key="2">
    <source>
        <dbReference type="PIRSR" id="PIRSR610972-1"/>
    </source>
</evidence>
<feature type="binding site" evidence="4">
    <location>
        <position position="172"/>
    </location>
    <ligand>
        <name>Mg(2+)</name>
        <dbReference type="ChEBI" id="CHEBI:18420"/>
    </ligand>
</feature>
<dbReference type="SFLD" id="SFLDG01135">
    <property type="entry name" value="C1.5.6:_HAD__Beta-PGM__Phospha"/>
    <property type="match status" value="1"/>
</dbReference>
<comment type="similarity">
    <text evidence="1">Belongs to the HAD-like hydrolase superfamily. CbbY/CbbZ/Gph/YieH family.</text>
</comment>
<evidence type="ECO:0000256" key="3">
    <source>
        <dbReference type="PIRSR" id="PIRSR610972-2"/>
    </source>
</evidence>
<dbReference type="STRING" id="1480694.DC28_03330"/>
<dbReference type="SFLD" id="SFLDS00003">
    <property type="entry name" value="Haloacid_Dehalogenase"/>
    <property type="match status" value="1"/>
</dbReference>
<dbReference type="Proteomes" id="UP000029692">
    <property type="component" value="Unassembled WGS sequence"/>
</dbReference>
<dbReference type="InterPro" id="IPR023214">
    <property type="entry name" value="HAD_sf"/>
</dbReference>
<dbReference type="InterPro" id="IPR023198">
    <property type="entry name" value="PGP-like_dom2"/>
</dbReference>
<dbReference type="NCBIfam" id="TIGR01990">
    <property type="entry name" value="bPGM"/>
    <property type="match status" value="1"/>
</dbReference>
<dbReference type="EMBL" id="JNUP01000024">
    <property type="protein sequence ID" value="KGE73490.1"/>
    <property type="molecule type" value="Genomic_DNA"/>
</dbReference>
<feature type="binding site" evidence="3">
    <location>
        <position position="54"/>
    </location>
    <ligand>
        <name>substrate</name>
    </ligand>
</feature>
<feature type="binding site" evidence="3">
    <location>
        <position position="147"/>
    </location>
    <ligand>
        <name>substrate</name>
    </ligand>
</feature>
<dbReference type="OrthoDB" id="9797743at2"/>
<dbReference type="NCBIfam" id="TIGR01509">
    <property type="entry name" value="HAD-SF-IA-v3"/>
    <property type="match status" value="1"/>
</dbReference>
<reference evidence="6 7" key="1">
    <citation type="submission" date="2014-05" db="EMBL/GenBank/DDBJ databases">
        <title>De novo Genome Sequence of Spirocheata sp.</title>
        <authorList>
            <person name="Shivani Y."/>
            <person name="Subhash Y."/>
            <person name="Tushar L."/>
            <person name="Sasikala C."/>
            <person name="Ramana C.V."/>
        </authorList>
    </citation>
    <scope>NUCLEOTIDE SEQUENCE [LARGE SCALE GENOMIC DNA]</scope>
    <source>
        <strain evidence="6 7">JC230</strain>
    </source>
</reference>
<accession>A0A098R023</accession>
<dbReference type="Gene3D" id="3.40.50.1000">
    <property type="entry name" value="HAD superfamily/HAD-like"/>
    <property type="match status" value="1"/>
</dbReference>
<dbReference type="PANTHER" id="PTHR43481:SF4">
    <property type="entry name" value="GLYCEROL-1-PHOSPHATE PHOSPHOHYDROLASE 1-RELATED"/>
    <property type="match status" value="1"/>
</dbReference>
<proteinExistence type="inferred from homology"/>
<feature type="binding site" evidence="4">
    <location>
        <position position="171"/>
    </location>
    <ligand>
        <name>Mg(2+)</name>
        <dbReference type="ChEBI" id="CHEBI:18420"/>
    </ligand>
</feature>
<feature type="binding site" evidence="3">
    <location>
        <begin position="46"/>
        <end position="51"/>
    </location>
    <ligand>
        <name>substrate</name>
    </ligand>
</feature>
<keyword evidence="7" id="KW-1185">Reference proteome</keyword>
<dbReference type="CDD" id="cd02598">
    <property type="entry name" value="HAD_BPGM"/>
    <property type="match status" value="1"/>
</dbReference>
<dbReference type="Pfam" id="PF00702">
    <property type="entry name" value="Hydrolase"/>
    <property type="match status" value="1"/>
</dbReference>